<dbReference type="AlphaFoldDB" id="A0AAW4J2N5"/>
<evidence type="ECO:0000313" key="1">
    <source>
        <dbReference type="EMBL" id="MBO3656704.1"/>
    </source>
</evidence>
<evidence type="ECO:0000313" key="3">
    <source>
        <dbReference type="Proteomes" id="UP000670925"/>
    </source>
</evidence>
<dbReference type="RefSeq" id="WP_208463690.1">
    <property type="nucleotide sequence ID" value="NZ_JAGFOT010000001.1"/>
</dbReference>
<dbReference type="EMBL" id="JAGFOT010000001">
    <property type="protein sequence ID" value="MBO3656704.1"/>
    <property type="molecule type" value="Genomic_DNA"/>
</dbReference>
<accession>A0AAW4J2N5</accession>
<gene>
    <name evidence="1" type="ORF">J5N55_01190</name>
    <name evidence="2" type="ORF">J5N55_01235</name>
</gene>
<reference evidence="1" key="1">
    <citation type="submission" date="2021-03" db="EMBL/GenBank/DDBJ databases">
        <title>Acinetobacter spp. whole-genome sequenced from Terengganu.</title>
        <authorList>
            <person name="Mohd Rani F."/>
        </authorList>
    </citation>
    <scope>NUCLEOTIDE SEQUENCE</scope>
    <source>
        <strain evidence="1">AC1502</strain>
    </source>
</reference>
<evidence type="ECO:0000313" key="2">
    <source>
        <dbReference type="EMBL" id="MBO3656713.1"/>
    </source>
</evidence>
<dbReference type="EMBL" id="JAGFOT010000001">
    <property type="protein sequence ID" value="MBO3656713.1"/>
    <property type="molecule type" value="Genomic_DNA"/>
</dbReference>
<proteinExistence type="predicted"/>
<dbReference type="Proteomes" id="UP000670925">
    <property type="component" value="Unassembled WGS sequence"/>
</dbReference>
<name>A0AAW4J2N5_ACIHA</name>
<comment type="caution">
    <text evidence="1">The sequence shown here is derived from an EMBL/GenBank/DDBJ whole genome shotgun (WGS) entry which is preliminary data.</text>
</comment>
<protein>
    <submittedName>
        <fullName evidence="1">Uncharacterized protein</fullName>
    </submittedName>
</protein>
<sequence>MAITVRLNDKEQEALRKKCVELNKALINKNLMPIKDSELVHIILDQCIEAVEITTAGKIVVVEPKSDQ</sequence>
<organism evidence="1 3">
    <name type="scientific">Acinetobacter haemolyticus</name>
    <dbReference type="NCBI Taxonomy" id="29430"/>
    <lineage>
        <taxon>Bacteria</taxon>
        <taxon>Pseudomonadati</taxon>
        <taxon>Pseudomonadota</taxon>
        <taxon>Gammaproteobacteria</taxon>
        <taxon>Moraxellales</taxon>
        <taxon>Moraxellaceae</taxon>
        <taxon>Acinetobacter</taxon>
    </lineage>
</organism>